<gene>
    <name evidence="2" type="ORF">SORBI_3005G143800</name>
</gene>
<dbReference type="EMBL" id="CM000764">
    <property type="protein sequence ID" value="KXG28617.1"/>
    <property type="molecule type" value="Genomic_DNA"/>
</dbReference>
<proteinExistence type="predicted"/>
<accession>A0A1B6PSG7</accession>
<dbReference type="Proteomes" id="UP000000768">
    <property type="component" value="Chromosome 5"/>
</dbReference>
<evidence type="ECO:0000313" key="2">
    <source>
        <dbReference type="EMBL" id="KXG28617.1"/>
    </source>
</evidence>
<name>A0A1B6PSG7_SORBI</name>
<reference evidence="3" key="2">
    <citation type="journal article" date="2018" name="Plant J.">
        <title>The Sorghum bicolor reference genome: improved assembly, gene annotations, a transcriptome atlas, and signatures of genome organization.</title>
        <authorList>
            <person name="McCormick R.F."/>
            <person name="Truong S.K."/>
            <person name="Sreedasyam A."/>
            <person name="Jenkins J."/>
            <person name="Shu S."/>
            <person name="Sims D."/>
            <person name="Kennedy M."/>
            <person name="Amirebrahimi M."/>
            <person name="Weers B.D."/>
            <person name="McKinley B."/>
            <person name="Mattison A."/>
            <person name="Morishige D.T."/>
            <person name="Grimwood J."/>
            <person name="Schmutz J."/>
            <person name="Mullet J.E."/>
        </authorList>
    </citation>
    <scope>NUCLEOTIDE SEQUENCE [LARGE SCALE GENOMIC DNA]</scope>
    <source>
        <strain evidence="3">cv. BTx623</strain>
    </source>
</reference>
<protein>
    <submittedName>
        <fullName evidence="2">Uncharacterized protein</fullName>
    </submittedName>
</protein>
<reference evidence="2 3" key="1">
    <citation type="journal article" date="2009" name="Nature">
        <title>The Sorghum bicolor genome and the diversification of grasses.</title>
        <authorList>
            <person name="Paterson A.H."/>
            <person name="Bowers J.E."/>
            <person name="Bruggmann R."/>
            <person name="Dubchak I."/>
            <person name="Grimwood J."/>
            <person name="Gundlach H."/>
            <person name="Haberer G."/>
            <person name="Hellsten U."/>
            <person name="Mitros T."/>
            <person name="Poliakov A."/>
            <person name="Schmutz J."/>
            <person name="Spannagl M."/>
            <person name="Tang H."/>
            <person name="Wang X."/>
            <person name="Wicker T."/>
            <person name="Bharti A.K."/>
            <person name="Chapman J."/>
            <person name="Feltus F.A."/>
            <person name="Gowik U."/>
            <person name="Grigoriev I.V."/>
            <person name="Lyons E."/>
            <person name="Maher C.A."/>
            <person name="Martis M."/>
            <person name="Narechania A."/>
            <person name="Otillar R.P."/>
            <person name="Penning B.W."/>
            <person name="Salamov A.A."/>
            <person name="Wang Y."/>
            <person name="Zhang L."/>
            <person name="Carpita N.C."/>
            <person name="Freeling M."/>
            <person name="Gingle A.R."/>
            <person name="Hash C.T."/>
            <person name="Keller B."/>
            <person name="Klein P."/>
            <person name="Kresovich S."/>
            <person name="McCann M.C."/>
            <person name="Ming R."/>
            <person name="Peterson D.G."/>
            <person name="Mehboob-ur-Rahman"/>
            <person name="Ware D."/>
            <person name="Westhoff P."/>
            <person name="Mayer K.F."/>
            <person name="Messing J."/>
            <person name="Rokhsar D.S."/>
        </authorList>
    </citation>
    <scope>NUCLEOTIDE SEQUENCE [LARGE SCALE GENOMIC DNA]</scope>
    <source>
        <strain evidence="3">cv. BTx623</strain>
    </source>
</reference>
<dbReference type="PANTHER" id="PTHR33075:SF9">
    <property type="entry name" value="DUF4283 DOMAIN-CONTAINING PROTEIN"/>
    <property type="match status" value="1"/>
</dbReference>
<evidence type="ECO:0000313" key="3">
    <source>
        <dbReference type="Proteomes" id="UP000000768"/>
    </source>
</evidence>
<sequence length="374" mass="40332">MKQVCGVMGQLLFCNSEGHSLARALVKVMIDNPLEVPRSLVIKHGKELGGVGKSWTVPVYMFNSEFASAPPAACASPSPSRRDVDTTSCACVIRFGLNIIWAPSKKRGGKGGGRAQHGPNVAPPVVPDELVAENQNQDDMIQDQGSGVLQADSGSSAPLLQAGTGADKIVEIEPWQSVPNQSQVAATLSAASISPTGIQLESSRDIDQKIAINMTDQASALPIEGNLDPLQIDQSPRNLEFIPNEQAQPVVLPTRATTVTKVYYRKKFKSKTKELEAQAEPRNNIFPVIPESYKLSDPLPPPDGFLGAVTRAKKKRSITPVSTKMLRRSSRLKTRLDGFKPQSPPSTKKMGNKGRTKGKKVALACSFELICRIC</sequence>
<evidence type="ECO:0000256" key="1">
    <source>
        <dbReference type="SAM" id="MobiDB-lite"/>
    </source>
</evidence>
<dbReference type="Gramene" id="KXG28617">
    <property type="protein sequence ID" value="KXG28617"/>
    <property type="gene ID" value="SORBI_3005G143800"/>
</dbReference>
<dbReference type="InParanoid" id="A0A1B6PSG7"/>
<dbReference type="AlphaFoldDB" id="A0A1B6PSG7"/>
<keyword evidence="3" id="KW-1185">Reference proteome</keyword>
<dbReference type="PANTHER" id="PTHR33075">
    <property type="entry name" value="OS02G0499800 PROTEIN"/>
    <property type="match status" value="1"/>
</dbReference>
<feature type="region of interest" description="Disordered" evidence="1">
    <location>
        <begin position="330"/>
        <end position="355"/>
    </location>
</feature>
<organism evidence="2 3">
    <name type="scientific">Sorghum bicolor</name>
    <name type="common">Sorghum</name>
    <name type="synonym">Sorghum vulgare</name>
    <dbReference type="NCBI Taxonomy" id="4558"/>
    <lineage>
        <taxon>Eukaryota</taxon>
        <taxon>Viridiplantae</taxon>
        <taxon>Streptophyta</taxon>
        <taxon>Embryophyta</taxon>
        <taxon>Tracheophyta</taxon>
        <taxon>Spermatophyta</taxon>
        <taxon>Magnoliopsida</taxon>
        <taxon>Liliopsida</taxon>
        <taxon>Poales</taxon>
        <taxon>Poaceae</taxon>
        <taxon>PACMAD clade</taxon>
        <taxon>Panicoideae</taxon>
        <taxon>Andropogonodae</taxon>
        <taxon>Andropogoneae</taxon>
        <taxon>Sorghinae</taxon>
        <taxon>Sorghum</taxon>
    </lineage>
</organism>